<keyword evidence="1" id="KW-0472">Membrane</keyword>
<organism evidence="3">
    <name type="scientific">Caenorhabditis remanei</name>
    <name type="common">Caenorhabditis vulgaris</name>
    <dbReference type="NCBI Taxonomy" id="31234"/>
    <lineage>
        <taxon>Eukaryota</taxon>
        <taxon>Metazoa</taxon>
        <taxon>Ecdysozoa</taxon>
        <taxon>Nematoda</taxon>
        <taxon>Chromadorea</taxon>
        <taxon>Rhabditida</taxon>
        <taxon>Rhabditina</taxon>
        <taxon>Rhabditomorpha</taxon>
        <taxon>Rhabditoidea</taxon>
        <taxon>Rhabditidae</taxon>
        <taxon>Peloderinae</taxon>
        <taxon>Caenorhabditis</taxon>
    </lineage>
</organism>
<feature type="transmembrane region" description="Helical" evidence="1">
    <location>
        <begin position="177"/>
        <end position="201"/>
    </location>
</feature>
<dbReference type="Proteomes" id="UP000008281">
    <property type="component" value="Unassembled WGS sequence"/>
</dbReference>
<dbReference type="HOGENOM" id="CLU_113019_0_0_1"/>
<protein>
    <submittedName>
        <fullName evidence="2">Uncharacterized protein</fullName>
    </submittedName>
</protein>
<dbReference type="CTD" id="9822406"/>
<dbReference type="InParanoid" id="E3LGL8"/>
<proteinExistence type="predicted"/>
<dbReference type="OrthoDB" id="5858931at2759"/>
<dbReference type="GeneID" id="9822406"/>
<dbReference type="EMBL" id="DS268408">
    <property type="protein sequence ID" value="EFO86321.1"/>
    <property type="molecule type" value="Genomic_DNA"/>
</dbReference>
<keyword evidence="1" id="KW-1133">Transmembrane helix</keyword>
<dbReference type="PANTHER" id="PTHR40288">
    <property type="entry name" value="PROTEIN CBG16535-RELATED"/>
    <property type="match status" value="1"/>
</dbReference>
<evidence type="ECO:0000256" key="1">
    <source>
        <dbReference type="SAM" id="Phobius"/>
    </source>
</evidence>
<keyword evidence="3" id="KW-1185">Reference proteome</keyword>
<gene>
    <name evidence="2" type="ORF">CRE_01584</name>
</gene>
<feature type="transmembrane region" description="Helical" evidence="1">
    <location>
        <begin position="119"/>
        <end position="138"/>
    </location>
</feature>
<evidence type="ECO:0000313" key="2">
    <source>
        <dbReference type="EMBL" id="EFO86321.1"/>
    </source>
</evidence>
<reference evidence="2" key="1">
    <citation type="submission" date="2007-07" db="EMBL/GenBank/DDBJ databases">
        <title>PCAP assembly of the Caenorhabditis remanei genome.</title>
        <authorList>
            <consortium name="The Caenorhabditis remanei Sequencing Consortium"/>
            <person name="Wilson R.K."/>
        </authorList>
    </citation>
    <scope>NUCLEOTIDE SEQUENCE [LARGE SCALE GENOMIC DNA]</scope>
    <source>
        <strain evidence="2">PB4641</strain>
    </source>
</reference>
<dbReference type="AlphaFoldDB" id="E3LGL8"/>
<feature type="transmembrane region" description="Helical" evidence="1">
    <location>
        <begin position="31"/>
        <end position="52"/>
    </location>
</feature>
<dbReference type="RefSeq" id="XP_003117455.2">
    <property type="nucleotide sequence ID" value="XM_003117407.2"/>
</dbReference>
<dbReference type="OMA" id="NECVANY"/>
<dbReference type="FunCoup" id="E3LGL8">
    <property type="interactions" value="80"/>
</dbReference>
<accession>E3LGL8</accession>
<dbReference type="PANTHER" id="PTHR40288:SF1">
    <property type="entry name" value="EXPERA DOMAIN-CONTAINING PROTEIN"/>
    <property type="match status" value="1"/>
</dbReference>
<name>E3LGL8_CAERE</name>
<dbReference type="KEGG" id="crq:GCK72_005014"/>
<evidence type="ECO:0000313" key="3">
    <source>
        <dbReference type="Proteomes" id="UP000008281"/>
    </source>
</evidence>
<keyword evidence="1" id="KW-0812">Transmembrane</keyword>
<dbReference type="eggNOG" id="ENOG502S280">
    <property type="taxonomic scope" value="Eukaryota"/>
</dbReference>
<sequence length="220" mass="25422">MMCFQMRLLAFIRIEEKETRFCGIRIPNKPLAILLALLQLSISVASFLQHVYSFYKHKKIFECHSDIPNNSSLETHFLAHDIIIFDFGLMHRVLGTNECVANYLDGGYMRFAWTIEQSTALSISLVSLICIPKPLWLLWPGLLMQSSYTLGLSVLTMATAPKILEALGGIIDFELALIFSVYSMGFAMNWLFTFVLWHYYWHRERKLMAERGIFPPPEFV</sequence>